<dbReference type="NCBIfam" id="TIGR00018">
    <property type="entry name" value="panC"/>
    <property type="match status" value="1"/>
</dbReference>
<evidence type="ECO:0000256" key="1">
    <source>
        <dbReference type="ARBA" id="ARBA00004990"/>
    </source>
</evidence>
<dbReference type="NCBIfam" id="TIGR00125">
    <property type="entry name" value="cyt_tran_rel"/>
    <property type="match status" value="1"/>
</dbReference>
<dbReference type="GO" id="GO:0005524">
    <property type="term" value="F:ATP binding"/>
    <property type="evidence" value="ECO:0007669"/>
    <property type="project" value="UniProtKB-KW"/>
</dbReference>
<dbReference type="PANTHER" id="PTHR21299:SF1">
    <property type="entry name" value="PANTOATE--BETA-ALANINE LIGASE"/>
    <property type="match status" value="1"/>
</dbReference>
<dbReference type="InterPro" id="IPR042176">
    <property type="entry name" value="Pantoate_ligase_C"/>
</dbReference>
<dbReference type="Gene3D" id="3.40.50.620">
    <property type="entry name" value="HUPs"/>
    <property type="match status" value="1"/>
</dbReference>
<dbReference type="RefSeq" id="WP_277251800.1">
    <property type="nucleotide sequence ID" value="NZ_JALRCW010000005.1"/>
</dbReference>
<dbReference type="Gene3D" id="3.30.1300.10">
    <property type="entry name" value="Pantoate-beta-alanine ligase, C-terminal domain"/>
    <property type="match status" value="1"/>
</dbReference>
<comment type="similarity">
    <text evidence="2 8">Belongs to the pantothenate synthetase family.</text>
</comment>
<dbReference type="InterPro" id="IPR003721">
    <property type="entry name" value="Pantoate_ligase"/>
</dbReference>
<keyword evidence="5 8" id="KW-0547">Nucleotide-binding</keyword>
<dbReference type="FunFam" id="3.40.50.620:FF:000013">
    <property type="entry name" value="Pantothenate synthetase"/>
    <property type="match status" value="1"/>
</dbReference>
<reference evidence="9" key="1">
    <citation type="submission" date="2023-07" db="EMBL/GenBank/DDBJ databases">
        <title>Genome content predicts the carbon catabolic preferences of heterotrophic bacteria.</title>
        <authorList>
            <person name="Gralka M."/>
        </authorList>
    </citation>
    <scope>NUCLEOTIDE SEQUENCE</scope>
    <source>
        <strain evidence="9">I2M16</strain>
    </source>
</reference>
<dbReference type="CDD" id="cd00560">
    <property type="entry name" value="PanC"/>
    <property type="match status" value="1"/>
</dbReference>
<evidence type="ECO:0000256" key="2">
    <source>
        <dbReference type="ARBA" id="ARBA00009256"/>
    </source>
</evidence>
<organism evidence="9 10">
    <name type="scientific">Neptunomonas phycophila</name>
    <dbReference type="NCBI Taxonomy" id="1572645"/>
    <lineage>
        <taxon>Bacteria</taxon>
        <taxon>Pseudomonadati</taxon>
        <taxon>Pseudomonadota</taxon>
        <taxon>Gammaproteobacteria</taxon>
        <taxon>Oceanospirillales</taxon>
        <taxon>Oceanospirillaceae</taxon>
        <taxon>Neptunomonas</taxon>
    </lineage>
</organism>
<dbReference type="SUPFAM" id="SSF52374">
    <property type="entry name" value="Nucleotidylyl transferase"/>
    <property type="match status" value="1"/>
</dbReference>
<dbReference type="EC" id="6.3.2.1" evidence="8"/>
<evidence type="ECO:0000313" key="9">
    <source>
        <dbReference type="EMBL" id="MDO6453631.1"/>
    </source>
</evidence>
<dbReference type="InterPro" id="IPR004821">
    <property type="entry name" value="Cyt_trans-like"/>
</dbReference>
<dbReference type="Pfam" id="PF02569">
    <property type="entry name" value="Pantoate_ligase"/>
    <property type="match status" value="1"/>
</dbReference>
<evidence type="ECO:0000256" key="4">
    <source>
        <dbReference type="ARBA" id="ARBA00022655"/>
    </source>
</evidence>
<evidence type="ECO:0000256" key="6">
    <source>
        <dbReference type="ARBA" id="ARBA00022840"/>
    </source>
</evidence>
<comment type="catalytic activity">
    <reaction evidence="7 8">
        <text>(R)-pantoate + beta-alanine + ATP = (R)-pantothenate + AMP + diphosphate + H(+)</text>
        <dbReference type="Rhea" id="RHEA:10912"/>
        <dbReference type="ChEBI" id="CHEBI:15378"/>
        <dbReference type="ChEBI" id="CHEBI:15980"/>
        <dbReference type="ChEBI" id="CHEBI:29032"/>
        <dbReference type="ChEBI" id="CHEBI:30616"/>
        <dbReference type="ChEBI" id="CHEBI:33019"/>
        <dbReference type="ChEBI" id="CHEBI:57966"/>
        <dbReference type="ChEBI" id="CHEBI:456215"/>
        <dbReference type="EC" id="6.3.2.1"/>
    </reaction>
</comment>
<comment type="pathway">
    <text evidence="1 8">Cofactor biosynthesis; (R)-pantothenate biosynthesis; (R)-pantothenate from (R)-pantoate and beta-alanine: step 1/1.</text>
</comment>
<protein>
    <recommendedName>
        <fullName evidence="8">Pantothenate synthetase</fullName>
        <shortName evidence="8">PS</shortName>
        <ecNumber evidence="8">6.3.2.1</ecNumber>
    </recommendedName>
    <alternativeName>
        <fullName evidence="8">Pantoate--beta-alanine ligase</fullName>
    </alternativeName>
    <alternativeName>
        <fullName evidence="8">Pantoate-activating enzyme</fullName>
    </alternativeName>
</protein>
<feature type="binding site" evidence="8">
    <location>
        <begin position="186"/>
        <end position="189"/>
    </location>
    <ligand>
        <name>ATP</name>
        <dbReference type="ChEBI" id="CHEBI:30616"/>
    </ligand>
</feature>
<feature type="binding site" evidence="8">
    <location>
        <begin position="30"/>
        <end position="37"/>
    </location>
    <ligand>
        <name>ATP</name>
        <dbReference type="ChEBI" id="CHEBI:30616"/>
    </ligand>
</feature>
<dbReference type="GO" id="GO:0015940">
    <property type="term" value="P:pantothenate biosynthetic process"/>
    <property type="evidence" value="ECO:0007669"/>
    <property type="project" value="UniProtKB-UniRule"/>
</dbReference>
<feature type="binding site" evidence="8">
    <location>
        <position position="61"/>
    </location>
    <ligand>
        <name>(R)-pantoate</name>
        <dbReference type="ChEBI" id="CHEBI:15980"/>
    </ligand>
</feature>
<comment type="miscellaneous">
    <text evidence="8">The reaction proceeds by a bi uni uni bi ping pong mechanism.</text>
</comment>
<proteinExistence type="inferred from homology"/>
<comment type="function">
    <text evidence="8">Catalyzes the condensation of pantoate with beta-alanine in an ATP-dependent reaction via a pantoyl-adenylate intermediate.</text>
</comment>
<dbReference type="GO" id="GO:0005829">
    <property type="term" value="C:cytosol"/>
    <property type="evidence" value="ECO:0007669"/>
    <property type="project" value="TreeGrafter"/>
</dbReference>
<name>A0AAW7XIS1_9GAMM</name>
<sequence length="282" mass="31050">MKTFHTVQELREALTSERQHGHRIALVPTMGNLHEGHISLVEAAKQHADIIVATVFVNPLQFGPNEDLDTYPRTLDADKTQLSAAGCHYLLAPSVEEVYPDGQATQTQVSVPGVTELYCGASRPGHFDGVTTVVCKLFGMVQPDVALFGEKDFQQLFVIRKMTRDLCMPIDIVGVPIKRNAKGLALSSRNGYLSKSQLETATILNQTLKALKDQLIADIEPRDQLLKKAQEALEAAGFTRDYLVLARQSDLQPAQPDDTDLVILAAAFMGQTRLIDNIAFRL</sequence>
<dbReference type="AlphaFoldDB" id="A0AAW7XIS1"/>
<evidence type="ECO:0000256" key="3">
    <source>
        <dbReference type="ARBA" id="ARBA00022598"/>
    </source>
</evidence>
<feature type="active site" description="Proton donor" evidence="8">
    <location>
        <position position="37"/>
    </location>
</feature>
<dbReference type="HAMAP" id="MF_00158">
    <property type="entry name" value="PanC"/>
    <property type="match status" value="1"/>
</dbReference>
<accession>A0AAW7XIS1</accession>
<feature type="binding site" evidence="8">
    <location>
        <position position="61"/>
    </location>
    <ligand>
        <name>beta-alanine</name>
        <dbReference type="ChEBI" id="CHEBI:57966"/>
    </ligand>
</feature>
<dbReference type="GO" id="GO:0004592">
    <property type="term" value="F:pantoate-beta-alanine ligase activity"/>
    <property type="evidence" value="ECO:0007669"/>
    <property type="project" value="UniProtKB-UniRule"/>
</dbReference>
<dbReference type="EMBL" id="JAUOPG010000004">
    <property type="protein sequence ID" value="MDO6453631.1"/>
    <property type="molecule type" value="Genomic_DNA"/>
</dbReference>
<comment type="caution">
    <text evidence="9">The sequence shown here is derived from an EMBL/GenBank/DDBJ whole genome shotgun (WGS) entry which is preliminary data.</text>
</comment>
<comment type="caution">
    <text evidence="8">Lacks conserved residue(s) required for the propagation of feature annotation.</text>
</comment>
<evidence type="ECO:0000256" key="8">
    <source>
        <dbReference type="HAMAP-Rule" id="MF_00158"/>
    </source>
</evidence>
<comment type="subunit">
    <text evidence="8">Homodimer.</text>
</comment>
<feature type="binding site" evidence="8">
    <location>
        <position position="155"/>
    </location>
    <ligand>
        <name>(R)-pantoate</name>
        <dbReference type="ChEBI" id="CHEBI:15980"/>
    </ligand>
</feature>
<keyword evidence="8" id="KW-0963">Cytoplasm</keyword>
<dbReference type="Proteomes" id="UP001169862">
    <property type="component" value="Unassembled WGS sequence"/>
</dbReference>
<evidence type="ECO:0000313" key="10">
    <source>
        <dbReference type="Proteomes" id="UP001169862"/>
    </source>
</evidence>
<evidence type="ECO:0000256" key="7">
    <source>
        <dbReference type="ARBA" id="ARBA00048258"/>
    </source>
</evidence>
<keyword evidence="4 8" id="KW-0566">Pantothenate biosynthesis</keyword>
<feature type="binding site" evidence="8">
    <location>
        <begin position="149"/>
        <end position="152"/>
    </location>
    <ligand>
        <name>ATP</name>
        <dbReference type="ChEBI" id="CHEBI:30616"/>
    </ligand>
</feature>
<keyword evidence="6 8" id="KW-0067">ATP-binding</keyword>
<comment type="subcellular location">
    <subcellularLocation>
        <location evidence="8">Cytoplasm</location>
    </subcellularLocation>
</comment>
<dbReference type="InterPro" id="IPR014729">
    <property type="entry name" value="Rossmann-like_a/b/a_fold"/>
</dbReference>
<keyword evidence="3 8" id="KW-0436">Ligase</keyword>
<evidence type="ECO:0000256" key="5">
    <source>
        <dbReference type="ARBA" id="ARBA00022741"/>
    </source>
</evidence>
<dbReference type="PANTHER" id="PTHR21299">
    <property type="entry name" value="CYTIDYLATE KINASE/PANTOATE-BETA-ALANINE LIGASE"/>
    <property type="match status" value="1"/>
</dbReference>
<gene>
    <name evidence="8 9" type="primary">panC</name>
    <name evidence="9" type="ORF">Q4490_08640</name>
</gene>